<evidence type="ECO:0000256" key="7">
    <source>
        <dbReference type="PROSITE-ProRule" id="PRU00706"/>
    </source>
</evidence>
<feature type="compositionally biased region" description="Polar residues" evidence="9">
    <location>
        <begin position="1"/>
        <end position="30"/>
    </location>
</feature>
<keyword evidence="6" id="KW-0418">Kinase</keyword>
<name>A0A5D3AL31_9TREE</name>
<dbReference type="SMART" id="SM00562">
    <property type="entry name" value="NDK"/>
    <property type="match status" value="1"/>
</dbReference>
<keyword evidence="5" id="KW-0808">Transferase</keyword>
<proteinExistence type="inferred from homology"/>
<organism evidence="11 12">
    <name type="scientific">Cryptococcus floricola</name>
    <dbReference type="NCBI Taxonomy" id="2591691"/>
    <lineage>
        <taxon>Eukaryota</taxon>
        <taxon>Fungi</taxon>
        <taxon>Dikarya</taxon>
        <taxon>Basidiomycota</taxon>
        <taxon>Agaricomycotina</taxon>
        <taxon>Tremellomycetes</taxon>
        <taxon>Tremellales</taxon>
        <taxon>Cryptococcaceae</taxon>
        <taxon>Cryptococcus</taxon>
    </lineage>
</organism>
<dbReference type="Gene3D" id="3.30.70.141">
    <property type="entry name" value="Nucleoside diphosphate kinase-like domain"/>
    <property type="match status" value="1"/>
</dbReference>
<feature type="binding site" evidence="7">
    <location>
        <position position="97"/>
    </location>
    <ligand>
        <name>ATP</name>
        <dbReference type="ChEBI" id="CHEBI:30616"/>
    </ligand>
</feature>
<dbReference type="GO" id="GO:0006183">
    <property type="term" value="P:GTP biosynthetic process"/>
    <property type="evidence" value="ECO:0007669"/>
    <property type="project" value="InterPro"/>
</dbReference>
<dbReference type="HAMAP" id="MF_00451">
    <property type="entry name" value="NDP_kinase"/>
    <property type="match status" value="1"/>
</dbReference>
<feature type="domain" description="Nucleoside diphosphate kinase-like" evidence="10">
    <location>
        <begin position="89"/>
        <end position="227"/>
    </location>
</feature>
<dbReference type="NCBIfam" id="NF001908">
    <property type="entry name" value="PRK00668.1"/>
    <property type="match status" value="1"/>
</dbReference>
<dbReference type="EC" id="2.7.4.6" evidence="3"/>
<comment type="similarity">
    <text evidence="2 7 8">Belongs to the NDK family.</text>
</comment>
<feature type="region of interest" description="Disordered" evidence="9">
    <location>
        <begin position="1"/>
        <end position="33"/>
    </location>
</feature>
<gene>
    <name evidence="11" type="ORF">B9479_007186</name>
</gene>
<reference evidence="11 12" key="1">
    <citation type="submission" date="2017-05" db="EMBL/GenBank/DDBJ databases">
        <title>The Genome Sequence of Tsuchiyaea wingfieldii DSM 27421.</title>
        <authorList>
            <person name="Cuomo C."/>
            <person name="Passer A."/>
            <person name="Billmyre B."/>
            <person name="Heitman J."/>
        </authorList>
    </citation>
    <scope>NUCLEOTIDE SEQUENCE [LARGE SCALE GENOMIC DNA]</scope>
    <source>
        <strain evidence="11 12">DSM 27421</strain>
    </source>
</reference>
<dbReference type="PANTHER" id="PTHR11349">
    <property type="entry name" value="NUCLEOSIDE DIPHOSPHATE KINASE"/>
    <property type="match status" value="1"/>
</dbReference>
<dbReference type="FunFam" id="3.30.70.141:FF:000002">
    <property type="entry name" value="Nucleoside diphosphate kinase"/>
    <property type="match status" value="1"/>
</dbReference>
<evidence type="ECO:0000259" key="10">
    <source>
        <dbReference type="SMART" id="SM00562"/>
    </source>
</evidence>
<evidence type="ECO:0000256" key="4">
    <source>
        <dbReference type="ARBA" id="ARBA00017632"/>
    </source>
</evidence>
<dbReference type="GO" id="GO:0006228">
    <property type="term" value="P:UTP biosynthetic process"/>
    <property type="evidence" value="ECO:0007669"/>
    <property type="project" value="InterPro"/>
</dbReference>
<dbReference type="PROSITE" id="PS51374">
    <property type="entry name" value="NDPK_LIKE"/>
    <property type="match status" value="1"/>
</dbReference>
<keyword evidence="12" id="KW-1185">Reference proteome</keyword>
<dbReference type="CDD" id="cd04413">
    <property type="entry name" value="NDPk_I"/>
    <property type="match status" value="1"/>
</dbReference>
<dbReference type="Pfam" id="PF00334">
    <property type="entry name" value="NDK"/>
    <property type="match status" value="1"/>
</dbReference>
<comment type="cofactor">
    <cofactor evidence="1">
        <name>Mg(2+)</name>
        <dbReference type="ChEBI" id="CHEBI:18420"/>
    </cofactor>
</comment>
<dbReference type="InterPro" id="IPR001564">
    <property type="entry name" value="Nucleoside_diP_kinase"/>
</dbReference>
<dbReference type="GO" id="GO:0004550">
    <property type="term" value="F:nucleoside diphosphate kinase activity"/>
    <property type="evidence" value="ECO:0007669"/>
    <property type="project" value="UniProtKB-EC"/>
</dbReference>
<dbReference type="PRINTS" id="PR01243">
    <property type="entry name" value="NUCDPKINASE"/>
</dbReference>
<dbReference type="InterPro" id="IPR034907">
    <property type="entry name" value="NDK-like_dom"/>
</dbReference>
<evidence type="ECO:0000313" key="11">
    <source>
        <dbReference type="EMBL" id="TYJ52227.1"/>
    </source>
</evidence>
<evidence type="ECO:0000256" key="9">
    <source>
        <dbReference type="SAM" id="MobiDB-lite"/>
    </source>
</evidence>
<protein>
    <recommendedName>
        <fullName evidence="4">Nucleoside diphosphate kinase</fullName>
        <ecNumber evidence="3">2.7.4.6</ecNumber>
    </recommendedName>
</protein>
<comment type="caution">
    <text evidence="11">The sequence shown here is derived from an EMBL/GenBank/DDBJ whole genome shotgun (WGS) entry which is preliminary data.</text>
</comment>
<sequence length="240" mass="25889">MFANSLRQGLRTASRSSGKYPQRPNRSSLTPPKARAFSTLPARAAPRANIGAGLAAGAAVAGYAFYESTRSPVLLEGPKTIAGEKSTVSERSFVMIKPDGVSRQLVGKIVSRFEERGYKLVAIKSLTPSPALAKEHYADLSARPFYGSLVKYITSGTPVVAMVWEGKDVIKQGRRIVGATNPQDADPGSVRGQYAVSVGRNLIHASDAFDSATKEIGLWFAQEELSDYEPIAWPWVMADN</sequence>
<feature type="binding site" evidence="7">
    <location>
        <position position="201"/>
    </location>
    <ligand>
        <name>ATP</name>
        <dbReference type="ChEBI" id="CHEBI:30616"/>
    </ligand>
</feature>
<evidence type="ECO:0000256" key="6">
    <source>
        <dbReference type="ARBA" id="ARBA00022777"/>
    </source>
</evidence>
<evidence type="ECO:0000256" key="8">
    <source>
        <dbReference type="RuleBase" id="RU004011"/>
    </source>
</evidence>
<dbReference type="SUPFAM" id="SSF54919">
    <property type="entry name" value="Nucleoside diphosphate kinase, NDK"/>
    <property type="match status" value="1"/>
</dbReference>
<feature type="binding site" evidence="7">
    <location>
        <position position="180"/>
    </location>
    <ligand>
        <name>ATP</name>
        <dbReference type="ChEBI" id="CHEBI:30616"/>
    </ligand>
</feature>
<dbReference type="InterPro" id="IPR036850">
    <property type="entry name" value="NDK-like_dom_sf"/>
</dbReference>
<evidence type="ECO:0000256" key="3">
    <source>
        <dbReference type="ARBA" id="ARBA00012966"/>
    </source>
</evidence>
<feature type="active site" description="Pros-phosphohistidine intermediate" evidence="7">
    <location>
        <position position="204"/>
    </location>
</feature>
<feature type="binding site" evidence="7">
    <location>
        <position position="191"/>
    </location>
    <ligand>
        <name>ATP</name>
        <dbReference type="ChEBI" id="CHEBI:30616"/>
    </ligand>
</feature>
<evidence type="ECO:0000313" key="12">
    <source>
        <dbReference type="Proteomes" id="UP000322245"/>
    </source>
</evidence>
<dbReference type="Proteomes" id="UP000322245">
    <property type="component" value="Unassembled WGS sequence"/>
</dbReference>
<dbReference type="EMBL" id="NIDF01000148">
    <property type="protein sequence ID" value="TYJ52227.1"/>
    <property type="molecule type" value="Genomic_DNA"/>
</dbReference>
<evidence type="ECO:0000256" key="5">
    <source>
        <dbReference type="ARBA" id="ARBA00022679"/>
    </source>
</evidence>
<feature type="binding site" evidence="7">
    <location>
        <position position="145"/>
    </location>
    <ligand>
        <name>ATP</name>
        <dbReference type="ChEBI" id="CHEBI:30616"/>
    </ligand>
</feature>
<feature type="binding site" evidence="7">
    <location>
        <position position="174"/>
    </location>
    <ligand>
        <name>ATP</name>
        <dbReference type="ChEBI" id="CHEBI:30616"/>
    </ligand>
</feature>
<evidence type="ECO:0000256" key="2">
    <source>
        <dbReference type="ARBA" id="ARBA00008142"/>
    </source>
</evidence>
<evidence type="ECO:0000256" key="1">
    <source>
        <dbReference type="ARBA" id="ARBA00001946"/>
    </source>
</evidence>
<dbReference type="AlphaFoldDB" id="A0A5D3AL31"/>
<dbReference type="GO" id="GO:0006241">
    <property type="term" value="P:CTP biosynthetic process"/>
    <property type="evidence" value="ECO:0007669"/>
    <property type="project" value="InterPro"/>
</dbReference>
<accession>A0A5D3AL31</accession>